<dbReference type="EMBL" id="JAPJDA010000010">
    <property type="protein sequence ID" value="MCX2838050.1"/>
    <property type="molecule type" value="Genomic_DNA"/>
</dbReference>
<feature type="domain" description="DUF2061" evidence="2">
    <location>
        <begin position="25"/>
        <end position="76"/>
    </location>
</feature>
<dbReference type="Pfam" id="PF09834">
    <property type="entry name" value="DUF2061"/>
    <property type="match status" value="1"/>
</dbReference>
<sequence>MILDQVFSRRSEKKAKTSEKPVRSIAKAISWRIIGTLDTILVSWLLTGEIKTALAIGTVEVITKMLLYFGHERIWNKINFGKE</sequence>
<keyword evidence="4" id="KW-1185">Reference proteome</keyword>
<dbReference type="AlphaFoldDB" id="A0A9X3CZ79"/>
<protein>
    <submittedName>
        <fullName evidence="3">DUF2061 domain-containing protein</fullName>
    </submittedName>
</protein>
<reference evidence="3" key="1">
    <citation type="submission" date="2022-11" db="EMBL/GenBank/DDBJ databases">
        <title>Salinimicrobium profundisediminis sp. nov., isolated from deep-sea sediment of the Mariana Trench.</title>
        <authorList>
            <person name="Fu H."/>
        </authorList>
    </citation>
    <scope>NUCLEOTIDE SEQUENCE</scope>
    <source>
        <strain evidence="3">MT39</strain>
    </source>
</reference>
<name>A0A9X3CZ79_9FLAO</name>
<evidence type="ECO:0000313" key="4">
    <source>
        <dbReference type="Proteomes" id="UP001148482"/>
    </source>
</evidence>
<dbReference type="InterPro" id="IPR018638">
    <property type="entry name" value="DUF2061_membrane"/>
</dbReference>
<organism evidence="3 4">
    <name type="scientific">Salinimicrobium profundisediminis</name>
    <dbReference type="NCBI Taxonomy" id="2994553"/>
    <lineage>
        <taxon>Bacteria</taxon>
        <taxon>Pseudomonadati</taxon>
        <taxon>Bacteroidota</taxon>
        <taxon>Flavobacteriia</taxon>
        <taxon>Flavobacteriales</taxon>
        <taxon>Flavobacteriaceae</taxon>
        <taxon>Salinimicrobium</taxon>
    </lineage>
</organism>
<feature type="compositionally biased region" description="Basic and acidic residues" evidence="1">
    <location>
        <begin position="7"/>
        <end position="21"/>
    </location>
</feature>
<evidence type="ECO:0000259" key="2">
    <source>
        <dbReference type="Pfam" id="PF09834"/>
    </source>
</evidence>
<feature type="region of interest" description="Disordered" evidence="1">
    <location>
        <begin position="1"/>
        <end position="21"/>
    </location>
</feature>
<dbReference type="RefSeq" id="WP_266069300.1">
    <property type="nucleotide sequence ID" value="NZ_JAPJDA010000010.1"/>
</dbReference>
<comment type="caution">
    <text evidence="3">The sequence shown here is derived from an EMBL/GenBank/DDBJ whole genome shotgun (WGS) entry which is preliminary data.</text>
</comment>
<evidence type="ECO:0000256" key="1">
    <source>
        <dbReference type="SAM" id="MobiDB-lite"/>
    </source>
</evidence>
<proteinExistence type="predicted"/>
<gene>
    <name evidence="3" type="ORF">OQ279_07765</name>
</gene>
<accession>A0A9X3CZ79</accession>
<evidence type="ECO:0000313" key="3">
    <source>
        <dbReference type="EMBL" id="MCX2838050.1"/>
    </source>
</evidence>
<dbReference type="Proteomes" id="UP001148482">
    <property type="component" value="Unassembled WGS sequence"/>
</dbReference>